<dbReference type="Gene3D" id="3.10.105.10">
    <property type="entry name" value="Dipeptide-binding Protein, Domain 3"/>
    <property type="match status" value="1"/>
</dbReference>
<feature type="chain" id="PRO_5038331405" evidence="6">
    <location>
        <begin position="27"/>
        <end position="543"/>
    </location>
</feature>
<dbReference type="GO" id="GO:0015833">
    <property type="term" value="P:peptide transport"/>
    <property type="evidence" value="ECO:0007669"/>
    <property type="project" value="UniProtKB-KW"/>
</dbReference>
<dbReference type="InterPro" id="IPR039424">
    <property type="entry name" value="SBP_5"/>
</dbReference>
<dbReference type="PROSITE" id="PS51257">
    <property type="entry name" value="PROKAR_LIPOPROTEIN"/>
    <property type="match status" value="1"/>
</dbReference>
<sequence>MRKTLKHLFGTTVVALLGVSTLSACSSSQSGAKAPKQELTWMTTSEIQTMDPSKMVDTTGSEQASNVFEGLNRLNKAGKVVSGVATKTNQSKDGLTWTFTLRKNAKWSNGDPVTAEDFVYSLRRTLDPKTQSQQQNEWSNVVNADDVLAGKKAPSTLGVEAKGKYELVVHLKHPVPYFKALSVGWNPQNKHVVEKFGKKYGTASKYMVYNGPFVQKGWTGSSLNWKLEKNDQYWDKDKVKLQTVNYSVQKTPSTDYNLYQANKLDGAYLDVQASKRLKGQSGYTVYKLDRTEYLTFNVSKHPELANVDFRRAVSMALNRAQLAKTVGGANTVARTFAGPNEYVDGKNFDQYVESKNPANKYMNYNPTGAKKLYDRALKELGKNKLAFTLMGDDDDVSKKVLEFVQSQLEDTFGKKVDVTVRSMPKTTRVKKMLNGDFEAVFTGLTSGYLDPNSQLHTMMTGQSYNFGKWSNKDFDKYMNNSDKELNPTKRLEDLYNAERVLTDQQGLTPLFHDGQAWMVRPSVKNVEFLGGNFSFKDASVSNN</sequence>
<accession>A0A109DEW3</accession>
<dbReference type="RefSeq" id="WP_060462031.1">
    <property type="nucleotide sequence ID" value="NZ_AP025162.1"/>
</dbReference>
<evidence type="ECO:0000256" key="1">
    <source>
        <dbReference type="ARBA" id="ARBA00004193"/>
    </source>
</evidence>
<evidence type="ECO:0000313" key="9">
    <source>
        <dbReference type="Proteomes" id="UP000067598"/>
    </source>
</evidence>
<evidence type="ECO:0000256" key="5">
    <source>
        <dbReference type="ARBA" id="ARBA00022856"/>
    </source>
</evidence>
<feature type="signal peptide" evidence="6">
    <location>
        <begin position="1"/>
        <end position="26"/>
    </location>
</feature>
<comment type="caution">
    <text evidence="8">The sequence shown here is derived from an EMBL/GenBank/DDBJ whole genome shotgun (WGS) entry which is preliminary data.</text>
</comment>
<dbReference type="EMBL" id="LJGP01000016">
    <property type="protein sequence ID" value="KWU04065.1"/>
    <property type="molecule type" value="Genomic_DNA"/>
</dbReference>
<dbReference type="PANTHER" id="PTHR30290:SF10">
    <property type="entry name" value="PERIPLASMIC OLIGOPEPTIDE-BINDING PROTEIN-RELATED"/>
    <property type="match status" value="1"/>
</dbReference>
<dbReference type="InterPro" id="IPR023765">
    <property type="entry name" value="SBP_5_CS"/>
</dbReference>
<comment type="subcellular location">
    <subcellularLocation>
        <location evidence="1">Cell membrane</location>
        <topology evidence="1">Lipid-anchor</topology>
    </subcellularLocation>
</comment>
<dbReference type="GO" id="GO:1904680">
    <property type="term" value="F:peptide transmembrane transporter activity"/>
    <property type="evidence" value="ECO:0007669"/>
    <property type="project" value="TreeGrafter"/>
</dbReference>
<keyword evidence="3" id="KW-0813">Transport</keyword>
<dbReference type="PROSITE" id="PS01040">
    <property type="entry name" value="SBP_BACTERIAL_5"/>
    <property type="match status" value="1"/>
</dbReference>
<keyword evidence="5" id="KW-0571">Peptide transport</keyword>
<evidence type="ECO:0000256" key="3">
    <source>
        <dbReference type="ARBA" id="ARBA00022448"/>
    </source>
</evidence>
<comment type="similarity">
    <text evidence="2">Belongs to the bacterial solute-binding protein 5 family.</text>
</comment>
<dbReference type="GO" id="GO:0042597">
    <property type="term" value="C:periplasmic space"/>
    <property type="evidence" value="ECO:0007669"/>
    <property type="project" value="UniProtKB-ARBA"/>
</dbReference>
<dbReference type="Gene3D" id="3.40.190.10">
    <property type="entry name" value="Periplasmic binding protein-like II"/>
    <property type="match status" value="1"/>
</dbReference>
<keyword evidence="4 6" id="KW-0732">Signal</keyword>
<protein>
    <submittedName>
        <fullName evidence="8">Peptide ABC transporter substrate-binding protein</fullName>
    </submittedName>
</protein>
<dbReference type="PIRSF" id="PIRSF002741">
    <property type="entry name" value="MppA"/>
    <property type="match status" value="1"/>
</dbReference>
<dbReference type="FunFam" id="3.90.76.10:FF:000001">
    <property type="entry name" value="Oligopeptide ABC transporter substrate-binding protein"/>
    <property type="match status" value="1"/>
</dbReference>
<dbReference type="SUPFAM" id="SSF53850">
    <property type="entry name" value="Periplasmic binding protein-like II"/>
    <property type="match status" value="1"/>
</dbReference>
<evidence type="ECO:0000313" key="8">
    <source>
        <dbReference type="EMBL" id="KWU04065.1"/>
    </source>
</evidence>
<reference evidence="8 9" key="1">
    <citation type="journal article" date="2016" name="Microbiology (Mosc.)">
        <title>Comparison of Lactobacillus crispatus isolates from Lactobacillus-dominated vaginal microbiomes with isolates from microbiomes containing bacterial vaginosis-associated bacteria.</title>
        <authorList>
            <person name="Abdelmaksoud A.A."/>
            <person name="Koparde V.N."/>
            <person name="Sheth N.U."/>
            <person name="Serrano M.G."/>
            <person name="Glascock A.L."/>
            <person name="Fettweis J.M."/>
            <person name="Strauss Iii J.F."/>
            <person name="Buck G.A."/>
            <person name="Jefferson K.K."/>
        </authorList>
    </citation>
    <scope>NUCLEOTIDE SEQUENCE [LARGE SCALE GENOMIC DNA]</scope>
    <source>
        <strain evidence="8 9">VMC3</strain>
    </source>
</reference>
<dbReference type="PANTHER" id="PTHR30290">
    <property type="entry name" value="PERIPLASMIC BINDING COMPONENT OF ABC TRANSPORTER"/>
    <property type="match status" value="1"/>
</dbReference>
<dbReference type="PATRIC" id="fig|47770.28.peg.422"/>
<organism evidence="8 9">
    <name type="scientific">Lactobacillus crispatus</name>
    <dbReference type="NCBI Taxonomy" id="47770"/>
    <lineage>
        <taxon>Bacteria</taxon>
        <taxon>Bacillati</taxon>
        <taxon>Bacillota</taxon>
        <taxon>Bacilli</taxon>
        <taxon>Lactobacillales</taxon>
        <taxon>Lactobacillaceae</taxon>
        <taxon>Lactobacillus</taxon>
    </lineage>
</organism>
<evidence type="ECO:0000256" key="4">
    <source>
        <dbReference type="ARBA" id="ARBA00022729"/>
    </source>
</evidence>
<dbReference type="InterPro" id="IPR030678">
    <property type="entry name" value="Peptide/Ni-bd"/>
</dbReference>
<evidence type="ECO:0000256" key="6">
    <source>
        <dbReference type="SAM" id="SignalP"/>
    </source>
</evidence>
<dbReference type="InterPro" id="IPR000914">
    <property type="entry name" value="SBP_5_dom"/>
</dbReference>
<name>A0A109DEW3_9LACO</name>
<evidence type="ECO:0000256" key="2">
    <source>
        <dbReference type="ARBA" id="ARBA00005695"/>
    </source>
</evidence>
<dbReference type="Pfam" id="PF00496">
    <property type="entry name" value="SBP_bac_5"/>
    <property type="match status" value="1"/>
</dbReference>
<dbReference type="AlphaFoldDB" id="A0A109DEW3"/>
<proteinExistence type="inferred from homology"/>
<feature type="domain" description="Solute-binding protein family 5" evidence="7">
    <location>
        <begin position="79"/>
        <end position="464"/>
    </location>
</feature>
<dbReference type="Gene3D" id="3.90.76.10">
    <property type="entry name" value="Dipeptide-binding Protein, Domain 1"/>
    <property type="match status" value="1"/>
</dbReference>
<evidence type="ECO:0000259" key="7">
    <source>
        <dbReference type="Pfam" id="PF00496"/>
    </source>
</evidence>
<gene>
    <name evidence="8" type="ORF">AEL95_05155</name>
</gene>
<keyword evidence="5" id="KW-0653">Protein transport</keyword>
<dbReference type="GO" id="GO:0043190">
    <property type="term" value="C:ATP-binding cassette (ABC) transporter complex"/>
    <property type="evidence" value="ECO:0007669"/>
    <property type="project" value="InterPro"/>
</dbReference>
<dbReference type="CDD" id="cd08504">
    <property type="entry name" value="PBP2_OppA"/>
    <property type="match status" value="1"/>
</dbReference>
<dbReference type="Proteomes" id="UP000067598">
    <property type="component" value="Unassembled WGS sequence"/>
</dbReference>